<dbReference type="NCBIfam" id="NF008759">
    <property type="entry name" value="PRK11790.1"/>
    <property type="match status" value="1"/>
</dbReference>
<evidence type="ECO:0000313" key="16">
    <source>
        <dbReference type="EMBL" id="BDZ43864.1"/>
    </source>
</evidence>
<evidence type="ECO:0000256" key="6">
    <source>
        <dbReference type="ARBA" id="ARBA00021582"/>
    </source>
</evidence>
<dbReference type="EC" id="1.1.1.95" evidence="5"/>
<dbReference type="Pfam" id="PF22629">
    <property type="entry name" value="ACT_AHAS_ss"/>
    <property type="match status" value="1"/>
</dbReference>
<dbReference type="Gene3D" id="3.40.50.720">
    <property type="entry name" value="NAD(P)-binding Rossmann-like Domain"/>
    <property type="match status" value="2"/>
</dbReference>
<keyword evidence="9" id="KW-0520">NAD</keyword>
<evidence type="ECO:0000256" key="12">
    <source>
        <dbReference type="ARBA" id="ARBA00048126"/>
    </source>
</evidence>
<comment type="catalytic activity">
    <reaction evidence="12">
        <text>(R)-2-hydroxyglutarate + NAD(+) = 2-oxoglutarate + NADH + H(+)</text>
        <dbReference type="Rhea" id="RHEA:49612"/>
        <dbReference type="ChEBI" id="CHEBI:15378"/>
        <dbReference type="ChEBI" id="CHEBI:15801"/>
        <dbReference type="ChEBI" id="CHEBI:16810"/>
        <dbReference type="ChEBI" id="CHEBI:57540"/>
        <dbReference type="ChEBI" id="CHEBI:57945"/>
        <dbReference type="EC" id="1.1.1.399"/>
    </reaction>
</comment>
<comment type="catalytic activity">
    <reaction evidence="13">
        <text>(2R)-3-phosphoglycerate + NAD(+) = 3-phosphooxypyruvate + NADH + H(+)</text>
        <dbReference type="Rhea" id="RHEA:12641"/>
        <dbReference type="ChEBI" id="CHEBI:15378"/>
        <dbReference type="ChEBI" id="CHEBI:18110"/>
        <dbReference type="ChEBI" id="CHEBI:57540"/>
        <dbReference type="ChEBI" id="CHEBI:57945"/>
        <dbReference type="ChEBI" id="CHEBI:58272"/>
        <dbReference type="EC" id="1.1.1.95"/>
    </reaction>
</comment>
<dbReference type="InterPro" id="IPR045865">
    <property type="entry name" value="ACT-like_dom_sf"/>
</dbReference>
<dbReference type="PROSITE" id="PS00065">
    <property type="entry name" value="D_2_HYDROXYACID_DH_1"/>
    <property type="match status" value="1"/>
</dbReference>
<dbReference type="PANTHER" id="PTHR42789:SF1">
    <property type="entry name" value="D-ISOMER SPECIFIC 2-HYDROXYACID DEHYDROGENASE FAMILY PROTEIN (AFU_ORTHOLOGUE AFUA_6G10090)"/>
    <property type="match status" value="1"/>
</dbReference>
<evidence type="ECO:0000256" key="11">
    <source>
        <dbReference type="ARBA" id="ARBA00030455"/>
    </source>
</evidence>
<keyword evidence="8 14" id="KW-0560">Oxidoreductase</keyword>
<evidence type="ECO:0000256" key="3">
    <source>
        <dbReference type="ARBA" id="ARBA00005854"/>
    </source>
</evidence>
<comment type="function">
    <text evidence="1">Catalyzes the reversible oxidation of 3-phospho-D-glycerate to 3-phosphonooxypyruvate, the first step of the phosphorylated L-serine biosynthesis pathway. Also catalyzes the reversible oxidation of 2-hydroxyglutarate to 2-oxoglutarate.</text>
</comment>
<dbReference type="CDD" id="cd12176">
    <property type="entry name" value="PGDH_3"/>
    <property type="match status" value="1"/>
</dbReference>
<dbReference type="Pfam" id="PF00389">
    <property type="entry name" value="2-Hacid_dh"/>
    <property type="match status" value="1"/>
</dbReference>
<evidence type="ECO:0000256" key="5">
    <source>
        <dbReference type="ARBA" id="ARBA00013143"/>
    </source>
</evidence>
<dbReference type="InterPro" id="IPR036291">
    <property type="entry name" value="NAD(P)-bd_dom_sf"/>
</dbReference>
<name>A0ABN6XG75_9CELL</name>
<dbReference type="InterPro" id="IPR050857">
    <property type="entry name" value="D-2-hydroxyacid_DH"/>
</dbReference>
<dbReference type="InterPro" id="IPR006140">
    <property type="entry name" value="D-isomer_DH_NAD-bd"/>
</dbReference>
<keyword evidence="7" id="KW-0028">Amino-acid biosynthesis</keyword>
<accession>A0ABN6XG75</accession>
<gene>
    <name evidence="16" type="primary">serA</name>
    <name evidence="16" type="ORF">GCM10025865_31630</name>
</gene>
<evidence type="ECO:0000256" key="2">
    <source>
        <dbReference type="ARBA" id="ARBA00005216"/>
    </source>
</evidence>
<proteinExistence type="inferred from homology"/>
<comment type="similarity">
    <text evidence="3 14">Belongs to the D-isomer specific 2-hydroxyacid dehydrogenase family.</text>
</comment>
<evidence type="ECO:0000256" key="4">
    <source>
        <dbReference type="ARBA" id="ARBA00013001"/>
    </source>
</evidence>
<evidence type="ECO:0000256" key="8">
    <source>
        <dbReference type="ARBA" id="ARBA00023002"/>
    </source>
</evidence>
<keyword evidence="17" id="KW-1185">Reference proteome</keyword>
<sequence length="399" mass="42194">MPRALLLENLHPVATEILTDAGFEVVNHTGAMDEDELIAALPGFDVLGIRSKTNVTSRVVAAADDLLAIGCFCIGTNQVDLAAAGQAGVATFNAPFSNTRSVVEIAIADMIALTRRQPEFNRSMHEGVWNKSADGAHEIRGRTLGIVGYGNIGTQLSVLAENLGMSVVFYDTAEKLALGNARRVESLDELLEVADIVTLHVDGRSGNAGLFGARQIARMKPGAVFLNLSRGFVVDVDALRTALGSGHLAGAAIDVFPAEPKKRGDAFESELRGLPNVILTPHTGGSTEEAQESIGRFVANKLRDYSATGSTTLSVNVPNIALERTSGVRRVAHLHHNLPGVLASVNATLAEHGTNIEGQLLATSGDLGYVVTDVGADLVPDAVEALRKMDQTIRVRILD</sequence>
<dbReference type="InterPro" id="IPR002912">
    <property type="entry name" value="ACT_dom"/>
</dbReference>
<dbReference type="PROSITE" id="PS00671">
    <property type="entry name" value="D_2_HYDROXYACID_DH_3"/>
    <property type="match status" value="1"/>
</dbReference>
<dbReference type="SUPFAM" id="SSF51735">
    <property type="entry name" value="NAD(P)-binding Rossmann-fold domains"/>
    <property type="match status" value="1"/>
</dbReference>
<evidence type="ECO:0000256" key="9">
    <source>
        <dbReference type="ARBA" id="ARBA00023027"/>
    </source>
</evidence>
<dbReference type="SUPFAM" id="SSF55021">
    <property type="entry name" value="ACT-like"/>
    <property type="match status" value="1"/>
</dbReference>
<comment type="pathway">
    <text evidence="2">Amino-acid biosynthesis; L-serine biosynthesis; L-serine from 3-phospho-D-glycerate: step 1/3.</text>
</comment>
<dbReference type="Gene3D" id="3.30.70.260">
    <property type="match status" value="1"/>
</dbReference>
<feature type="domain" description="ACT" evidence="15">
    <location>
        <begin position="330"/>
        <end position="399"/>
    </location>
</feature>
<evidence type="ECO:0000256" key="10">
    <source>
        <dbReference type="ARBA" id="ARBA00023299"/>
    </source>
</evidence>
<dbReference type="EC" id="1.1.1.399" evidence="4"/>
<protein>
    <recommendedName>
        <fullName evidence="6">D-3-phosphoglycerate dehydrogenase</fullName>
        <ecNumber evidence="4">1.1.1.399</ecNumber>
        <ecNumber evidence="5">1.1.1.95</ecNumber>
    </recommendedName>
    <alternativeName>
        <fullName evidence="11">2-oxoglutarate reductase</fullName>
    </alternativeName>
</protein>
<dbReference type="EMBL" id="AP027729">
    <property type="protein sequence ID" value="BDZ43864.1"/>
    <property type="molecule type" value="Genomic_DNA"/>
</dbReference>
<dbReference type="Pfam" id="PF02826">
    <property type="entry name" value="2-Hacid_dh_C"/>
    <property type="match status" value="1"/>
</dbReference>
<dbReference type="RefSeq" id="WP_286217979.1">
    <property type="nucleotide sequence ID" value="NZ_AP027729.1"/>
</dbReference>
<organism evidence="16 17">
    <name type="scientific">Paraoerskovia sediminicola</name>
    <dbReference type="NCBI Taxonomy" id="1138587"/>
    <lineage>
        <taxon>Bacteria</taxon>
        <taxon>Bacillati</taxon>
        <taxon>Actinomycetota</taxon>
        <taxon>Actinomycetes</taxon>
        <taxon>Micrococcales</taxon>
        <taxon>Cellulomonadaceae</taxon>
        <taxon>Paraoerskovia</taxon>
    </lineage>
</organism>
<dbReference type="Proteomes" id="UP001321475">
    <property type="component" value="Chromosome"/>
</dbReference>
<dbReference type="PANTHER" id="PTHR42789">
    <property type="entry name" value="D-ISOMER SPECIFIC 2-HYDROXYACID DEHYDROGENASE FAMILY PROTEIN (AFU_ORTHOLOGUE AFUA_6G10090)"/>
    <property type="match status" value="1"/>
</dbReference>
<evidence type="ECO:0000256" key="1">
    <source>
        <dbReference type="ARBA" id="ARBA00003800"/>
    </source>
</evidence>
<evidence type="ECO:0000313" key="17">
    <source>
        <dbReference type="Proteomes" id="UP001321475"/>
    </source>
</evidence>
<evidence type="ECO:0000256" key="7">
    <source>
        <dbReference type="ARBA" id="ARBA00022605"/>
    </source>
</evidence>
<evidence type="ECO:0000259" key="15">
    <source>
        <dbReference type="PROSITE" id="PS51671"/>
    </source>
</evidence>
<reference evidence="17" key="1">
    <citation type="journal article" date="2019" name="Int. J. Syst. Evol. Microbiol.">
        <title>The Global Catalogue of Microorganisms (GCM) 10K type strain sequencing project: providing services to taxonomists for standard genome sequencing and annotation.</title>
        <authorList>
            <consortium name="The Broad Institute Genomics Platform"/>
            <consortium name="The Broad Institute Genome Sequencing Center for Infectious Disease"/>
            <person name="Wu L."/>
            <person name="Ma J."/>
        </authorList>
    </citation>
    <scope>NUCLEOTIDE SEQUENCE [LARGE SCALE GENOMIC DNA]</scope>
    <source>
        <strain evidence="17">NBRC 108565</strain>
    </source>
</reference>
<dbReference type="PROSITE" id="PS51671">
    <property type="entry name" value="ACT"/>
    <property type="match status" value="1"/>
</dbReference>
<dbReference type="SUPFAM" id="SSF52283">
    <property type="entry name" value="Formate/glycerate dehydrogenase catalytic domain-like"/>
    <property type="match status" value="1"/>
</dbReference>
<keyword evidence="10" id="KW-0718">Serine biosynthesis</keyword>
<evidence type="ECO:0000256" key="13">
    <source>
        <dbReference type="ARBA" id="ARBA00048731"/>
    </source>
</evidence>
<dbReference type="InterPro" id="IPR006139">
    <property type="entry name" value="D-isomer_2_OHA_DH_cat_dom"/>
</dbReference>
<dbReference type="InterPro" id="IPR054480">
    <property type="entry name" value="AHAS_small-like_ACT"/>
</dbReference>
<dbReference type="InterPro" id="IPR029752">
    <property type="entry name" value="D-isomer_DH_CS1"/>
</dbReference>
<dbReference type="InterPro" id="IPR029753">
    <property type="entry name" value="D-isomer_DH_CS"/>
</dbReference>
<dbReference type="CDD" id="cd04901">
    <property type="entry name" value="ACT_3PGDH"/>
    <property type="match status" value="1"/>
</dbReference>
<evidence type="ECO:0000256" key="14">
    <source>
        <dbReference type="RuleBase" id="RU003719"/>
    </source>
</evidence>